<dbReference type="GO" id="GO:0005524">
    <property type="term" value="F:ATP binding"/>
    <property type="evidence" value="ECO:0007669"/>
    <property type="project" value="UniProtKB-KW"/>
</dbReference>
<comment type="cofactor">
    <cofactor evidence="1">
        <name>K(+)</name>
        <dbReference type="ChEBI" id="CHEBI:29103"/>
    </cofactor>
</comment>
<comment type="catalytic activity">
    <reaction evidence="13">
        <text>pyruvate + ATP = phosphoenolpyruvate + ADP + H(+)</text>
        <dbReference type="Rhea" id="RHEA:18157"/>
        <dbReference type="ChEBI" id="CHEBI:15361"/>
        <dbReference type="ChEBI" id="CHEBI:15378"/>
        <dbReference type="ChEBI" id="CHEBI:30616"/>
        <dbReference type="ChEBI" id="CHEBI:58702"/>
        <dbReference type="ChEBI" id="CHEBI:456216"/>
        <dbReference type="EC" id="2.7.1.40"/>
    </reaction>
</comment>
<dbReference type="InterPro" id="IPR001697">
    <property type="entry name" value="Pyr_Knase"/>
</dbReference>
<dbReference type="NCBIfam" id="NF004978">
    <property type="entry name" value="PRK06354.1"/>
    <property type="match status" value="1"/>
</dbReference>
<dbReference type="UniPathway" id="UPA00109">
    <property type="reaction ID" value="UER00188"/>
</dbReference>
<dbReference type="SUPFAM" id="SSF52935">
    <property type="entry name" value="PK C-terminal domain-like"/>
    <property type="match status" value="1"/>
</dbReference>
<dbReference type="AlphaFoldDB" id="F0WBH8"/>
<dbReference type="Pfam" id="PF00224">
    <property type="entry name" value="PK"/>
    <property type="match status" value="1"/>
</dbReference>
<name>F0WBH8_9STRA</name>
<evidence type="ECO:0000256" key="10">
    <source>
        <dbReference type="ARBA" id="ARBA00022842"/>
    </source>
</evidence>
<evidence type="ECO:0000256" key="3">
    <source>
        <dbReference type="ARBA" id="ARBA00008663"/>
    </source>
</evidence>
<dbReference type="InterPro" id="IPR015793">
    <property type="entry name" value="Pyrv_Knase_brl"/>
</dbReference>
<comment type="similarity">
    <text evidence="3 13">Belongs to the pyruvate kinase family.</text>
</comment>
<dbReference type="Gene3D" id="2.40.33.10">
    <property type="entry name" value="PK beta-barrel domain-like"/>
    <property type="match status" value="1"/>
</dbReference>
<dbReference type="HOGENOM" id="CLU_015439_0_1_1"/>
<dbReference type="Pfam" id="PF02887">
    <property type="entry name" value="PK_C"/>
    <property type="match status" value="1"/>
</dbReference>
<keyword evidence="7" id="KW-0547">Nucleotide-binding</keyword>
<dbReference type="GO" id="GO:0004743">
    <property type="term" value="F:pyruvate kinase activity"/>
    <property type="evidence" value="ECO:0007669"/>
    <property type="project" value="UniProtKB-EC"/>
</dbReference>
<keyword evidence="11 13" id="KW-0324">Glycolysis</keyword>
<evidence type="ECO:0000259" key="14">
    <source>
        <dbReference type="Pfam" id="PF00224"/>
    </source>
</evidence>
<keyword evidence="10 13" id="KW-0460">Magnesium</keyword>
<dbReference type="NCBIfam" id="NF004491">
    <property type="entry name" value="PRK05826.1"/>
    <property type="match status" value="1"/>
</dbReference>
<evidence type="ECO:0000256" key="6">
    <source>
        <dbReference type="ARBA" id="ARBA00022723"/>
    </source>
</evidence>
<evidence type="ECO:0000256" key="12">
    <source>
        <dbReference type="ARBA" id="ARBA00023317"/>
    </source>
</evidence>
<proteinExistence type="inferred from homology"/>
<dbReference type="GO" id="GO:0016301">
    <property type="term" value="F:kinase activity"/>
    <property type="evidence" value="ECO:0007669"/>
    <property type="project" value="UniProtKB-KW"/>
</dbReference>
<feature type="domain" description="Pyruvate kinase barrel" evidence="14">
    <location>
        <begin position="77"/>
        <end position="401"/>
    </location>
</feature>
<dbReference type="PANTHER" id="PTHR11817">
    <property type="entry name" value="PYRUVATE KINASE"/>
    <property type="match status" value="1"/>
</dbReference>
<dbReference type="PRINTS" id="PR01050">
    <property type="entry name" value="PYRUVTKNASE"/>
</dbReference>
<feature type="domain" description="Pyruvate kinase C-terminal" evidence="15">
    <location>
        <begin position="436"/>
        <end position="550"/>
    </location>
</feature>
<dbReference type="InterPro" id="IPR036918">
    <property type="entry name" value="Pyrv_Knase_C_sf"/>
</dbReference>
<gene>
    <name evidence="16" type="ORF">ALNC14_046470</name>
</gene>
<dbReference type="EMBL" id="FR824096">
    <property type="protein sequence ID" value="CCA18504.1"/>
    <property type="molecule type" value="Genomic_DNA"/>
</dbReference>
<dbReference type="GO" id="GO:0030955">
    <property type="term" value="F:potassium ion binding"/>
    <property type="evidence" value="ECO:0007669"/>
    <property type="project" value="InterPro"/>
</dbReference>
<dbReference type="InterPro" id="IPR015806">
    <property type="entry name" value="Pyrv_Knase_insert_dom_sf"/>
</dbReference>
<keyword evidence="5 13" id="KW-0808">Transferase</keyword>
<dbReference type="Gene3D" id="3.40.1380.20">
    <property type="entry name" value="Pyruvate kinase, C-terminal domain"/>
    <property type="match status" value="1"/>
</dbReference>
<dbReference type="SUPFAM" id="SSF50800">
    <property type="entry name" value="PK beta-barrel domain-like"/>
    <property type="match status" value="1"/>
</dbReference>
<dbReference type="EC" id="2.7.1.40" evidence="4 13"/>
<evidence type="ECO:0000259" key="15">
    <source>
        <dbReference type="Pfam" id="PF02887"/>
    </source>
</evidence>
<keyword evidence="12" id="KW-0670">Pyruvate</keyword>
<dbReference type="InterPro" id="IPR015795">
    <property type="entry name" value="Pyrv_Knase_C"/>
</dbReference>
<evidence type="ECO:0000256" key="1">
    <source>
        <dbReference type="ARBA" id="ARBA00001958"/>
    </source>
</evidence>
<sequence length="575" mass="63031">MESPRKHTRERFSVCHELRECSSAYKCNRSVSQELASCNIMLGKTWPRVRPQYSNRRQIDIEVDQIFSDSTCNHNKRKTKIICAIGPSSCSEEMIGRLLDEGMSVTRLNFSHGDHALHEHTLQNLRAAVRKRPGCHCAVLLDTKGPEIRTGLLENGIPVQLLAGQQLEITCDSSVKGTSDRIPCNYPHLPASVKPGSKILCDDGNVAMIVQECRSDSVIVKVLNSHMLEERKNMCFPGAAIRISGITQKDKHDLLQFALPQAVDIVSGSFVRTANNVRAIRDCLGDKGKHIRIHAKIESVEALRNIDEILKVADGVHVSRGDLGMELAPQQVALAQKMIIRKANFAGKPVVTSTQMLQSMTKCSTPSYAECTDVANAILDGTDAMMLSAETATGKYPCEAVQMMAKICVEAELTLAYEDIYRCMRAITPRPFSLCESIASTAVQIAIDVQASLIISLTDTGHSTKLLAKYRPRARILAVTASASTSRQLSGVSRGVSAIRVQSMIGADKLTLKAINYAKEQMWIQIGDIVVMIHGVQDAVSGATNIVKVIQADATGFRDSTNFLFKKLQVPSSRN</sequence>
<dbReference type="InterPro" id="IPR040442">
    <property type="entry name" value="Pyrv_kinase-like_dom_sf"/>
</dbReference>
<evidence type="ECO:0000256" key="9">
    <source>
        <dbReference type="ARBA" id="ARBA00022840"/>
    </source>
</evidence>
<evidence type="ECO:0000256" key="4">
    <source>
        <dbReference type="ARBA" id="ARBA00012142"/>
    </source>
</evidence>
<dbReference type="InterPro" id="IPR015813">
    <property type="entry name" value="Pyrv/PenolPyrv_kinase-like_dom"/>
</dbReference>
<evidence type="ECO:0000256" key="11">
    <source>
        <dbReference type="ARBA" id="ARBA00023152"/>
    </source>
</evidence>
<keyword evidence="8 13" id="KW-0418">Kinase</keyword>
<dbReference type="SUPFAM" id="SSF51621">
    <property type="entry name" value="Phosphoenolpyruvate/pyruvate domain"/>
    <property type="match status" value="1"/>
</dbReference>
<evidence type="ECO:0000256" key="7">
    <source>
        <dbReference type="ARBA" id="ARBA00022741"/>
    </source>
</evidence>
<reference evidence="16" key="1">
    <citation type="journal article" date="2011" name="PLoS Biol.">
        <title>Gene gain and loss during evolution of obligate parasitism in the white rust pathogen of Arabidopsis thaliana.</title>
        <authorList>
            <person name="Kemen E."/>
            <person name="Gardiner A."/>
            <person name="Schultz-Larsen T."/>
            <person name="Kemen A.C."/>
            <person name="Balmuth A.L."/>
            <person name="Robert-Seilaniantz A."/>
            <person name="Bailey K."/>
            <person name="Holub E."/>
            <person name="Studholme D.J."/>
            <person name="Maclean D."/>
            <person name="Jones J.D."/>
        </authorList>
    </citation>
    <scope>NUCLEOTIDE SEQUENCE</scope>
</reference>
<comment type="pathway">
    <text evidence="2 13">Carbohydrate degradation; glycolysis; pyruvate from D-glyceraldehyde 3-phosphate: step 5/5.</text>
</comment>
<dbReference type="InterPro" id="IPR011037">
    <property type="entry name" value="Pyrv_Knase-like_insert_dom_sf"/>
</dbReference>
<evidence type="ECO:0000313" key="16">
    <source>
        <dbReference type="EMBL" id="CCA18504.1"/>
    </source>
</evidence>
<protein>
    <recommendedName>
        <fullName evidence="4 13">Pyruvate kinase</fullName>
        <ecNumber evidence="4 13">2.7.1.40</ecNumber>
    </recommendedName>
</protein>
<organism evidence="16">
    <name type="scientific">Albugo laibachii Nc14</name>
    <dbReference type="NCBI Taxonomy" id="890382"/>
    <lineage>
        <taxon>Eukaryota</taxon>
        <taxon>Sar</taxon>
        <taxon>Stramenopiles</taxon>
        <taxon>Oomycota</taxon>
        <taxon>Peronosporomycetes</taxon>
        <taxon>Albuginales</taxon>
        <taxon>Albuginaceae</taxon>
        <taxon>Albugo</taxon>
    </lineage>
</organism>
<dbReference type="FunFam" id="2.40.33.10:FF:000001">
    <property type="entry name" value="Pyruvate kinase"/>
    <property type="match status" value="1"/>
</dbReference>
<accession>F0WBH8</accession>
<dbReference type="Gene3D" id="3.20.20.60">
    <property type="entry name" value="Phosphoenolpyruvate-binding domains"/>
    <property type="match status" value="1"/>
</dbReference>
<reference evidence="16" key="2">
    <citation type="submission" date="2011-02" db="EMBL/GenBank/DDBJ databases">
        <authorList>
            <person name="MacLean D."/>
        </authorList>
    </citation>
    <scope>NUCLEOTIDE SEQUENCE</scope>
</reference>
<dbReference type="NCBIfam" id="TIGR01064">
    <property type="entry name" value="pyruv_kin"/>
    <property type="match status" value="1"/>
</dbReference>
<evidence type="ECO:0000256" key="2">
    <source>
        <dbReference type="ARBA" id="ARBA00004997"/>
    </source>
</evidence>
<dbReference type="GO" id="GO:0000287">
    <property type="term" value="F:magnesium ion binding"/>
    <property type="evidence" value="ECO:0007669"/>
    <property type="project" value="InterPro"/>
</dbReference>
<keyword evidence="6" id="KW-0479">Metal-binding</keyword>
<evidence type="ECO:0000256" key="5">
    <source>
        <dbReference type="ARBA" id="ARBA00022679"/>
    </source>
</evidence>
<keyword evidence="9" id="KW-0067">ATP-binding</keyword>
<evidence type="ECO:0000256" key="13">
    <source>
        <dbReference type="RuleBase" id="RU000504"/>
    </source>
</evidence>
<evidence type="ECO:0000256" key="8">
    <source>
        <dbReference type="ARBA" id="ARBA00022777"/>
    </source>
</evidence>